<keyword evidence="3" id="KW-1185">Reference proteome</keyword>
<dbReference type="AlphaFoldDB" id="A0A6S7GSQ8"/>
<feature type="compositionally biased region" description="Basic and acidic residues" evidence="1">
    <location>
        <begin position="162"/>
        <end position="171"/>
    </location>
</feature>
<dbReference type="Pfam" id="PF20231">
    <property type="entry name" value="DUF6589"/>
    <property type="match status" value="1"/>
</dbReference>
<name>A0A6S7GSQ8_PARCT</name>
<feature type="region of interest" description="Disordered" evidence="1">
    <location>
        <begin position="116"/>
        <end position="148"/>
    </location>
</feature>
<dbReference type="InterPro" id="IPR013087">
    <property type="entry name" value="Znf_C2H2_type"/>
</dbReference>
<gene>
    <name evidence="2" type="ORF">PACLA_8A012998</name>
</gene>
<proteinExistence type="predicted"/>
<dbReference type="EMBL" id="CACRXK020002879">
    <property type="protein sequence ID" value="CAB3996494.1"/>
    <property type="molecule type" value="Genomic_DNA"/>
</dbReference>
<evidence type="ECO:0000313" key="2">
    <source>
        <dbReference type="EMBL" id="CAB3996494.1"/>
    </source>
</evidence>
<protein>
    <submittedName>
        <fullName evidence="2">Uncharacterized protein</fullName>
    </submittedName>
</protein>
<dbReference type="InterPro" id="IPR046496">
    <property type="entry name" value="DUF6589"/>
</dbReference>
<comment type="caution">
    <text evidence="2">The sequence shown here is derived from an EMBL/GenBank/DDBJ whole genome shotgun (WGS) entry which is preliminary data.</text>
</comment>
<dbReference type="Proteomes" id="UP001152795">
    <property type="component" value="Unassembled WGS sequence"/>
</dbReference>
<dbReference type="OrthoDB" id="5988638at2759"/>
<dbReference type="PROSITE" id="PS50157">
    <property type="entry name" value="ZINC_FINGER_C2H2_2"/>
    <property type="match status" value="1"/>
</dbReference>
<reference evidence="2" key="1">
    <citation type="submission" date="2020-04" db="EMBL/GenBank/DDBJ databases">
        <authorList>
            <person name="Alioto T."/>
            <person name="Alioto T."/>
            <person name="Gomez Garrido J."/>
        </authorList>
    </citation>
    <scope>NUCLEOTIDE SEQUENCE</scope>
    <source>
        <strain evidence="2">A484AB</strain>
    </source>
</reference>
<dbReference type="PROSITE" id="PS00028">
    <property type="entry name" value="ZINC_FINGER_C2H2_1"/>
    <property type="match status" value="1"/>
</dbReference>
<sequence>MSERDTPKKTVNKGRRQKPLSVNDFCRLCKCPLKLKFGNFEKTSYVSSEQLFKPPYRKDCSEKTLCELLTELNIFVERKAELSERVCKSCGRKIRNANGLFAWIISLVNVPNFDDENPGREKRLLPTTVDSPERSPQAKKQPKPSIERRRCAKKSLFSNDNIRDSESKTTEGDADENNEKDDGAADNFLAAMNIEQLVHQKTTTQVKVVIASPNGRVQKSHEFDDITKSLIVNVVNKKWKTVANVFYKHPCLRKELFEPLRKAVAAEFKMYCSNSSESMMKQNSPEDLESFSNKFLVNEVRQSCPLWMACVSGACNAINSEMKVKEINAIALASAVAARCRNQKMSAVAYRISSLLIHSGTKYNDIRRLNKLSVCMSPEMIIEMERKMGESCERFLFGRKRSKTTEKPCYFWEKQRKNKSVCQTRMIWKLNLQLVGDNIDINIQAKIQSQTHTNRSIHWTQQYAIRNRINEPSFDTKSPQIPLKDIDLIQLLPDKKVQQNLKMRWASLCSLGISFSNSNVASEIAQLLQVNQKKYIPNCTISDEKIILETVPLHGDQLFEERARNTKWTYQDGDNAWDRIDGISTEFADWHAKLNLFMVEFDTFTNHSSVSEIGTSRASMNRSNKTNASKGVENHYNEYKDFHRCEVEAHICASFMKMSEMSNMDDEPKYDIPDRDSPREDQRKWFVELCTKFIEEYVTESKDVDTLVQQVEQLGQRNTTQQYMCRVEGCNQKYVFHSIRVKHEVTCHNVIFSKYEASDGERDDFGFYHCRSSCGFVFSSKTTRNRHETNNHGQTYTDDQVLKPHQMTNQEGCEDHTYNYHRSKLTFGLILFDYHDAIKEGDGERLFEIYKVCLLLFKANKKSKYAYAVFLYLVKIVAILSKKEAHSLKWNRFFNKHGTKAGNIPLDLRMEQLNKIVKTMWRSLEANLNETSAARLANTVDEMERILNSVDNDCGIQSAVGYRTQGNQFAAVQQITKDLLTIGAFTYQEGRQGHPSFPKFPHSLLGSLNFKDLRLWMLELIKTWEPLYDLNKT</sequence>
<evidence type="ECO:0000256" key="1">
    <source>
        <dbReference type="SAM" id="MobiDB-lite"/>
    </source>
</evidence>
<evidence type="ECO:0000313" key="3">
    <source>
        <dbReference type="Proteomes" id="UP001152795"/>
    </source>
</evidence>
<feature type="region of interest" description="Disordered" evidence="1">
    <location>
        <begin position="162"/>
        <end position="183"/>
    </location>
</feature>
<organism evidence="2 3">
    <name type="scientific">Paramuricea clavata</name>
    <name type="common">Red gorgonian</name>
    <name type="synonym">Violescent sea-whip</name>
    <dbReference type="NCBI Taxonomy" id="317549"/>
    <lineage>
        <taxon>Eukaryota</taxon>
        <taxon>Metazoa</taxon>
        <taxon>Cnidaria</taxon>
        <taxon>Anthozoa</taxon>
        <taxon>Octocorallia</taxon>
        <taxon>Malacalcyonacea</taxon>
        <taxon>Plexauridae</taxon>
        <taxon>Paramuricea</taxon>
    </lineage>
</organism>
<accession>A0A6S7GSQ8</accession>